<dbReference type="InterPro" id="IPR052206">
    <property type="entry name" value="Retinol_saturase"/>
</dbReference>
<evidence type="ECO:0000256" key="2">
    <source>
        <dbReference type="ARBA" id="ARBA00022729"/>
    </source>
</evidence>
<evidence type="ECO:0000256" key="4">
    <source>
        <dbReference type="ARBA" id="ARBA00022857"/>
    </source>
</evidence>
<gene>
    <name evidence="7" type="ORF">ALGA_4157</name>
</gene>
<sequence>MGEFDVIIIGSGLGGLICANILSKEGMKVCVLEMDKRIGGTLQSFAKEGVLFNTGLNYTESLSEGEVLYRYFNFLGLMDDLNIQRLDVDAFDKISLGEDGIEYPFAQGHENFIERMSAFFPKERANLQKYFTEMGEVCNAFPYYNLESDNYSLQSLGKQQSVSEFLRRSTPDGKLQKILAGMNSLYAGVEGQTPMYIHSLINYSFVKSAWRLVNGSSQLALLLAKGIKANGGVIRTEARVVALEGEKNTIHRVQLENGEYLNAKQVISNAHPASTIKLLSENMLRKVYRNRILSLENSVGMFSLYLVLKKDSLDQFNYNHHHFPNSNVWGTQYTAENWPEHFMLYSPANSKGGKYANGLTVISYMKFSEISQWQNTRRESRPQSYHDFKDQKSEILLKAVEKRFPGIREHIKSVYSSTPLSYRDYTGTPNGSAYGIKKNAENPMLSLLSPKSRVNNLLFTGQNLNMHGILGVTIGAVMTCQELLGNDYLINKIRNY</sequence>
<dbReference type="EMBL" id="AP018042">
    <property type="protein sequence ID" value="BAX82448.1"/>
    <property type="molecule type" value="Genomic_DNA"/>
</dbReference>
<accession>A0A1Y1CPT3</accession>
<dbReference type="OrthoDB" id="9789960at2"/>
<dbReference type="PANTHER" id="PTHR46091:SF3">
    <property type="entry name" value="AMINE OXIDASE DOMAIN-CONTAINING PROTEIN"/>
    <property type="match status" value="1"/>
</dbReference>
<keyword evidence="8" id="KW-1185">Reference proteome</keyword>
<dbReference type="SUPFAM" id="SSF51905">
    <property type="entry name" value="FAD/NAD(P)-binding domain"/>
    <property type="match status" value="1"/>
</dbReference>
<evidence type="ECO:0000256" key="1">
    <source>
        <dbReference type="ARBA" id="ARBA00022630"/>
    </source>
</evidence>
<dbReference type="AlphaFoldDB" id="A0A1Y1CPT3"/>
<evidence type="ECO:0000256" key="5">
    <source>
        <dbReference type="ARBA" id="ARBA00023027"/>
    </source>
</evidence>
<keyword evidence="2" id="KW-0732">Signal</keyword>
<dbReference type="Pfam" id="PF01593">
    <property type="entry name" value="Amino_oxidase"/>
    <property type="match status" value="1"/>
</dbReference>
<dbReference type="RefSeq" id="WP_096432770.1">
    <property type="nucleotide sequence ID" value="NZ_AP018042.1"/>
</dbReference>
<reference evidence="7 8" key="1">
    <citation type="journal article" date="2018" name="Mar. Genomics">
        <title>Complete genome sequence of Marinifilaceae bacterium strain SPP2, isolated from the Antarctic marine sediment.</title>
        <authorList>
            <person name="Watanabe M."/>
            <person name="Kojima H."/>
            <person name="Fukui M."/>
        </authorList>
    </citation>
    <scope>NUCLEOTIDE SEQUENCE [LARGE SCALE GENOMIC DNA]</scope>
    <source>
        <strain evidence="7 8">SPP2</strain>
    </source>
</reference>
<dbReference type="InterPro" id="IPR002937">
    <property type="entry name" value="Amino_oxidase"/>
</dbReference>
<dbReference type="PANTHER" id="PTHR46091">
    <property type="entry name" value="BLR7054 PROTEIN"/>
    <property type="match status" value="1"/>
</dbReference>
<evidence type="ECO:0000256" key="3">
    <source>
        <dbReference type="ARBA" id="ARBA00022827"/>
    </source>
</evidence>
<feature type="domain" description="Amine oxidase" evidence="6">
    <location>
        <begin position="13"/>
        <end position="281"/>
    </location>
</feature>
<name>A0A1Y1CPT3_9BACT</name>
<dbReference type="InterPro" id="IPR036188">
    <property type="entry name" value="FAD/NAD-bd_sf"/>
</dbReference>
<keyword evidence="3" id="KW-0274">FAD</keyword>
<dbReference type="Proteomes" id="UP000218267">
    <property type="component" value="Chromosome"/>
</dbReference>
<reference evidence="8" key="2">
    <citation type="journal article" date="2020" name="Antonie Van Leeuwenhoek">
        <title>Labilibaculum antarcticum sp. nov., a novel facultative anaerobic, psychrotorelant bacterium isolated from marine sediment of Antarctica.</title>
        <authorList>
            <person name="Watanabe M."/>
            <person name="Kojima H."/>
            <person name="Fukui M."/>
        </authorList>
    </citation>
    <scope>NUCLEOTIDE SEQUENCE [LARGE SCALE GENOMIC DNA]</scope>
    <source>
        <strain evidence="8">SPP2</strain>
    </source>
</reference>
<dbReference type="KEGG" id="mbas:ALGA_4157"/>
<evidence type="ECO:0000313" key="8">
    <source>
        <dbReference type="Proteomes" id="UP000218267"/>
    </source>
</evidence>
<keyword evidence="5" id="KW-0520">NAD</keyword>
<evidence type="ECO:0000259" key="6">
    <source>
        <dbReference type="Pfam" id="PF01593"/>
    </source>
</evidence>
<evidence type="ECO:0000313" key="7">
    <source>
        <dbReference type="EMBL" id="BAX82448.1"/>
    </source>
</evidence>
<dbReference type="Gene3D" id="3.50.50.60">
    <property type="entry name" value="FAD/NAD(P)-binding domain"/>
    <property type="match status" value="2"/>
</dbReference>
<organism evidence="7 8">
    <name type="scientific">Labilibaculum antarcticum</name>
    <dbReference type="NCBI Taxonomy" id="1717717"/>
    <lineage>
        <taxon>Bacteria</taxon>
        <taxon>Pseudomonadati</taxon>
        <taxon>Bacteroidota</taxon>
        <taxon>Bacteroidia</taxon>
        <taxon>Marinilabiliales</taxon>
        <taxon>Marinifilaceae</taxon>
        <taxon>Labilibaculum</taxon>
    </lineage>
</organism>
<keyword evidence="4" id="KW-0521">NADP</keyword>
<dbReference type="GO" id="GO:0016491">
    <property type="term" value="F:oxidoreductase activity"/>
    <property type="evidence" value="ECO:0007669"/>
    <property type="project" value="InterPro"/>
</dbReference>
<keyword evidence="1" id="KW-0285">Flavoprotein</keyword>
<proteinExistence type="predicted"/>
<protein>
    <recommendedName>
        <fullName evidence="6">Amine oxidase domain-containing protein</fullName>
    </recommendedName>
</protein>